<feature type="domain" description="RING-type" evidence="2">
    <location>
        <begin position="26"/>
        <end position="70"/>
    </location>
</feature>
<accession>A0A6C0AN92</accession>
<evidence type="ECO:0000313" key="3">
    <source>
        <dbReference type="EMBL" id="QHS80765.1"/>
    </source>
</evidence>
<name>A0A6C0AN92_9ZZZZ</name>
<reference evidence="3" key="1">
    <citation type="journal article" date="2020" name="Nature">
        <title>Giant virus diversity and host interactions through global metagenomics.</title>
        <authorList>
            <person name="Schulz F."/>
            <person name="Roux S."/>
            <person name="Paez-Espino D."/>
            <person name="Jungbluth S."/>
            <person name="Walsh D.A."/>
            <person name="Denef V.J."/>
            <person name="McMahon K.D."/>
            <person name="Konstantinidis K.T."/>
            <person name="Eloe-Fadrosh E.A."/>
            <person name="Kyrpides N.C."/>
            <person name="Woyke T."/>
        </authorList>
    </citation>
    <scope>NUCLEOTIDE SEQUENCE</scope>
    <source>
        <strain evidence="3">GVMAG-S-1091796-13</strain>
    </source>
</reference>
<dbReference type="SUPFAM" id="SSF57850">
    <property type="entry name" value="RING/U-box"/>
    <property type="match status" value="1"/>
</dbReference>
<evidence type="ECO:0000259" key="2">
    <source>
        <dbReference type="PROSITE" id="PS50089"/>
    </source>
</evidence>
<dbReference type="Gene3D" id="3.30.40.10">
    <property type="entry name" value="Zinc/RING finger domain, C3HC4 (zinc finger)"/>
    <property type="match status" value="1"/>
</dbReference>
<feature type="transmembrane region" description="Helical" evidence="1">
    <location>
        <begin position="142"/>
        <end position="160"/>
    </location>
</feature>
<dbReference type="InterPro" id="IPR013083">
    <property type="entry name" value="Znf_RING/FYVE/PHD"/>
</dbReference>
<evidence type="ECO:0000256" key="1">
    <source>
        <dbReference type="SAM" id="Phobius"/>
    </source>
</evidence>
<organism evidence="3">
    <name type="scientific">viral metagenome</name>
    <dbReference type="NCBI Taxonomy" id="1070528"/>
    <lineage>
        <taxon>unclassified sequences</taxon>
        <taxon>metagenomes</taxon>
        <taxon>organismal metagenomes</taxon>
    </lineage>
</organism>
<dbReference type="InterPro" id="IPR001841">
    <property type="entry name" value="Znf_RING"/>
</dbReference>
<protein>
    <recommendedName>
        <fullName evidence="2">RING-type domain-containing protein</fullName>
    </recommendedName>
</protein>
<keyword evidence="1" id="KW-1133">Transmembrane helix</keyword>
<proteinExistence type="predicted"/>
<dbReference type="EMBL" id="MN740718">
    <property type="protein sequence ID" value="QHS80765.1"/>
    <property type="molecule type" value="Genomic_DNA"/>
</dbReference>
<keyword evidence="1" id="KW-0812">Transmembrane</keyword>
<keyword evidence="1" id="KW-0472">Membrane</keyword>
<sequence length="165" mass="19528">MLINEELELNNINTNLTISEDDTDYCCICINTIQDDFIKLRCCKQYIHEKCITEFITSINNNVYNCPICRKQLNTPVSFGRIIDYMTEKPELISTNKIQDIIKKLYKDIPIKHLFNIDGNEEIQHLKNTIEILTLKIDKYRMIFLFISLPLIIMFTVFVFNNYSK</sequence>
<dbReference type="PROSITE" id="PS50089">
    <property type="entry name" value="ZF_RING_2"/>
    <property type="match status" value="1"/>
</dbReference>
<dbReference type="AlphaFoldDB" id="A0A6C0AN92"/>